<keyword evidence="4" id="KW-0964">Secreted</keyword>
<organism evidence="6 7">
    <name type="scientific">Erpetoichthys calabaricus</name>
    <name type="common">Rope fish</name>
    <name type="synonym">Calamoichthys calabaricus</name>
    <dbReference type="NCBI Taxonomy" id="27687"/>
    <lineage>
        <taxon>Eukaryota</taxon>
        <taxon>Metazoa</taxon>
        <taxon>Chordata</taxon>
        <taxon>Craniata</taxon>
        <taxon>Vertebrata</taxon>
        <taxon>Euteleostomi</taxon>
        <taxon>Actinopterygii</taxon>
        <taxon>Polypteriformes</taxon>
        <taxon>Polypteridae</taxon>
        <taxon>Erpetoichthys</taxon>
    </lineage>
</organism>
<keyword evidence="7" id="KW-1185">Reference proteome</keyword>
<dbReference type="Ensembl" id="ENSECRT00000028446.1">
    <property type="protein sequence ID" value="ENSECRP00000027866.1"/>
    <property type="gene ID" value="ENSECRG00000018729.1"/>
</dbReference>
<evidence type="ECO:0000256" key="4">
    <source>
        <dbReference type="PIRNR" id="PIRNR002490"/>
    </source>
</evidence>
<protein>
    <recommendedName>
        <fullName evidence="4">Asporin</fullName>
    </recommendedName>
</protein>
<feature type="disulfide bond" evidence="5">
    <location>
        <begin position="67"/>
        <end position="76"/>
    </location>
</feature>
<keyword evidence="4" id="KW-0272">Extracellular matrix</keyword>
<dbReference type="PANTHER" id="PTHR45712">
    <property type="entry name" value="AGAP008170-PA"/>
    <property type="match status" value="1"/>
</dbReference>
<dbReference type="InterPro" id="IPR001611">
    <property type="entry name" value="Leu-rich_rpt"/>
</dbReference>
<sequence length="368" mass="42406">MLWSFLVLCSARPYQRVRITDFIRTPEHILHDYENDNAENNYILLSNRSARATSLPQVPYSVCPFGCQCMLRVVQCSDLAFCQKDIPADTLHDRPSKTKSRKSRELIFKGLKNLYALFLLNNQISKIHSKAFRHLNQLQLLYLSHNLLTQIPTNLPKNVLELRIHDNKIMKVQKDAFKGMKSLHVLEMSANPLQNSGIELGAFDGMSVYYLRIAEAELTTIPKDLPSSLYELHLDYNKIGKVEIEDFIRYKYLQRLGLGNNQIKSIENGSLAYLPNLRELHLDYNKLKHVPAGLASLKYLQVVYLHFNNISSIGVNDFCPTEARKKKIVYSGISLFGNSFKYWEVQPTTFRCVSTQMGVQLGNFRKRK</sequence>
<dbReference type="SMART" id="SM00369">
    <property type="entry name" value="LRR_TYP"/>
    <property type="match status" value="6"/>
</dbReference>
<evidence type="ECO:0000313" key="6">
    <source>
        <dbReference type="Ensembl" id="ENSECRP00000027866.1"/>
    </source>
</evidence>
<keyword evidence="1" id="KW-0433">Leucine-rich repeat</keyword>
<proteinExistence type="inferred from homology"/>
<keyword evidence="3 5" id="KW-1015">Disulfide bond</keyword>
<feature type="disulfide bond" evidence="5">
    <location>
        <begin position="319"/>
        <end position="352"/>
    </location>
</feature>
<dbReference type="Proteomes" id="UP000694620">
    <property type="component" value="Chromosome 18"/>
</dbReference>
<dbReference type="PIRSF" id="PIRSF002490">
    <property type="entry name" value="SLRP_I"/>
    <property type="match status" value="1"/>
</dbReference>
<gene>
    <name evidence="6" type="primary">ASPN</name>
</gene>
<reference evidence="6" key="3">
    <citation type="submission" date="2025-09" db="UniProtKB">
        <authorList>
            <consortium name="Ensembl"/>
        </authorList>
    </citation>
    <scope>IDENTIFICATION</scope>
</reference>
<dbReference type="Gene3D" id="3.80.10.10">
    <property type="entry name" value="Ribonuclease Inhibitor"/>
    <property type="match status" value="1"/>
</dbReference>
<evidence type="ECO:0000256" key="1">
    <source>
        <dbReference type="ARBA" id="ARBA00022614"/>
    </source>
</evidence>
<comment type="subcellular location">
    <subcellularLocation>
        <location evidence="4">Secreted</location>
        <location evidence="4">Extracellular space</location>
        <location evidence="4">Extracellular matrix</location>
    </subcellularLocation>
</comment>
<dbReference type="PROSITE" id="PS51450">
    <property type="entry name" value="LRR"/>
    <property type="match status" value="3"/>
</dbReference>
<dbReference type="InterPro" id="IPR016352">
    <property type="entry name" value="SLRP_I_decor/aspor/byglycan"/>
</dbReference>
<evidence type="ECO:0000256" key="5">
    <source>
        <dbReference type="PIRSR" id="PIRSR002490-1"/>
    </source>
</evidence>
<evidence type="ECO:0000256" key="2">
    <source>
        <dbReference type="ARBA" id="ARBA00022737"/>
    </source>
</evidence>
<dbReference type="SUPFAM" id="SSF52058">
    <property type="entry name" value="L domain-like"/>
    <property type="match status" value="1"/>
</dbReference>
<evidence type="ECO:0000256" key="3">
    <source>
        <dbReference type="ARBA" id="ARBA00023157"/>
    </source>
</evidence>
<dbReference type="AlphaFoldDB" id="A0A8C4T8Z4"/>
<comment type="similarity">
    <text evidence="4">Belongs to the small leucine-rich proteoglycan (SLRP) family. SLRP class I subfamily.</text>
</comment>
<reference evidence="6" key="1">
    <citation type="submission" date="2021-06" db="EMBL/GenBank/DDBJ databases">
        <authorList>
            <consortium name="Wellcome Sanger Institute Data Sharing"/>
        </authorList>
    </citation>
    <scope>NUCLEOTIDE SEQUENCE [LARGE SCALE GENOMIC DNA]</scope>
</reference>
<name>A0A8C4T8Z4_ERPCA</name>
<keyword evidence="2" id="KW-0677">Repeat</keyword>
<dbReference type="GeneTree" id="ENSGT00940000157444"/>
<dbReference type="Pfam" id="PF13855">
    <property type="entry name" value="LRR_8"/>
    <property type="match status" value="2"/>
</dbReference>
<accession>A0A8C4T8Z4</accession>
<reference evidence="6" key="2">
    <citation type="submission" date="2025-08" db="UniProtKB">
        <authorList>
            <consortium name="Ensembl"/>
        </authorList>
    </citation>
    <scope>IDENTIFICATION</scope>
</reference>
<evidence type="ECO:0000313" key="7">
    <source>
        <dbReference type="Proteomes" id="UP000694620"/>
    </source>
</evidence>
<dbReference type="InterPro" id="IPR032675">
    <property type="entry name" value="LRR_dom_sf"/>
</dbReference>
<dbReference type="PANTHER" id="PTHR45712:SF2">
    <property type="entry name" value="ASPORIN"/>
    <property type="match status" value="1"/>
</dbReference>
<feature type="disulfide bond" evidence="5">
    <location>
        <begin position="63"/>
        <end position="69"/>
    </location>
</feature>
<dbReference type="InterPro" id="IPR003591">
    <property type="entry name" value="Leu-rich_rpt_typical-subtyp"/>
</dbReference>
<dbReference type="InterPro" id="IPR050333">
    <property type="entry name" value="SLRP"/>
</dbReference>
<dbReference type="GO" id="GO:0005615">
    <property type="term" value="C:extracellular space"/>
    <property type="evidence" value="ECO:0007669"/>
    <property type="project" value="TreeGrafter"/>
</dbReference>